<dbReference type="AlphaFoldDB" id="A0A8H4VXG3"/>
<dbReference type="SUPFAM" id="SSF50630">
    <property type="entry name" value="Acid proteases"/>
    <property type="match status" value="1"/>
</dbReference>
<dbReference type="PANTHER" id="PTHR47966:SF51">
    <property type="entry name" value="BETA-SITE APP-CLEAVING ENZYME, ISOFORM A-RELATED"/>
    <property type="match status" value="1"/>
</dbReference>
<dbReference type="OrthoDB" id="4074350at2759"/>
<sequence>MFSRKVLLAFMVLQLLGLPRGLQAAITHTNKIRAPTASPLVVPPSGQWDGSDGPWSSFTLSIGTPPQSARVLASTTSNQPWVVLPLGCLPADPTNCANIRGGAFQPNASTSWIKNNQTSNGVFTVAIESNLGLTADASYGYDNISLSTPGTSMPSLSNQILGGIESKNFSMGLFGLNPAATSFSGNSDPTPSYISSLKTQNFIPSLSYAYTAGAPYRLPKVLGSLTLGGYDASLFEPNQLTTSFGPNSSSDLTISVNQIQMATNSGKTSLSTTPFSAFIDSTVAYLYLPLQVCQQFETAFGISYDPKTDLYLVNDTLHTQLLSQNANVTFTLTNATANTLVDIVLPYQAFDLTASWPLVQNTSRYFPLKRAANNNQITLGRTFLQEAYLIADYERSTFTISQRKWSSDTQSNIQSILPPTVTSAPQVVAQSGVNVAVIVAAVVGGFVIISIIVGTFLILHMRKKKHEKLAKASVSSETPFRKSSAWEARSAGTIGGTPAPSSVHMFDPPPPRPASLSSFYQSEYDVTETEEARASEFVSAPVNFGRLASEAIHYQSGFNVSEMSLRSPELEAHFTPVLPFQPSPVQSAGEFVCELPARENVGEQKFSKKPEWI</sequence>
<evidence type="ECO:0000259" key="4">
    <source>
        <dbReference type="PROSITE" id="PS51767"/>
    </source>
</evidence>
<dbReference type="InterPro" id="IPR021109">
    <property type="entry name" value="Peptidase_aspartic_dom_sf"/>
</dbReference>
<accession>A0A8H4VXG3</accession>
<proteinExistence type="inferred from homology"/>
<keyword evidence="2" id="KW-1133">Transmembrane helix</keyword>
<feature type="transmembrane region" description="Helical" evidence="2">
    <location>
        <begin position="435"/>
        <end position="459"/>
    </location>
</feature>
<name>A0A8H4VXG3_9HELO</name>
<comment type="caution">
    <text evidence="5">The sequence shown here is derived from an EMBL/GenBank/DDBJ whole genome shotgun (WGS) entry which is preliminary data.</text>
</comment>
<dbReference type="EMBL" id="JAAMPI010001212">
    <property type="protein sequence ID" value="KAF4626156.1"/>
    <property type="molecule type" value="Genomic_DNA"/>
</dbReference>
<keyword evidence="2" id="KW-0472">Membrane</keyword>
<feature type="signal peptide" evidence="3">
    <location>
        <begin position="1"/>
        <end position="24"/>
    </location>
</feature>
<keyword evidence="2" id="KW-0812">Transmembrane</keyword>
<evidence type="ECO:0000256" key="1">
    <source>
        <dbReference type="ARBA" id="ARBA00007447"/>
    </source>
</evidence>
<dbReference type="InterPro" id="IPR034164">
    <property type="entry name" value="Pepsin-like_dom"/>
</dbReference>
<dbReference type="PANTHER" id="PTHR47966">
    <property type="entry name" value="BETA-SITE APP-CLEAVING ENZYME, ISOFORM A-RELATED"/>
    <property type="match status" value="1"/>
</dbReference>
<evidence type="ECO:0000256" key="3">
    <source>
        <dbReference type="SAM" id="SignalP"/>
    </source>
</evidence>
<feature type="domain" description="Peptidase A1" evidence="4">
    <location>
        <begin position="56"/>
        <end position="401"/>
    </location>
</feature>
<protein>
    <recommendedName>
        <fullName evidence="4">Peptidase A1 domain-containing protein</fullName>
    </recommendedName>
</protein>
<comment type="similarity">
    <text evidence="1">Belongs to the peptidase A1 family.</text>
</comment>
<dbReference type="Pfam" id="PF00026">
    <property type="entry name" value="Asp"/>
    <property type="match status" value="1"/>
</dbReference>
<dbReference type="InterPro" id="IPR033121">
    <property type="entry name" value="PEPTIDASE_A1"/>
</dbReference>
<dbReference type="CDD" id="cd05471">
    <property type="entry name" value="pepsin_like"/>
    <property type="match status" value="1"/>
</dbReference>
<evidence type="ECO:0000313" key="5">
    <source>
        <dbReference type="EMBL" id="KAF4626156.1"/>
    </source>
</evidence>
<feature type="chain" id="PRO_5034068422" description="Peptidase A1 domain-containing protein" evidence="3">
    <location>
        <begin position="25"/>
        <end position="613"/>
    </location>
</feature>
<gene>
    <name evidence="5" type="ORF">G7Y89_g12007</name>
</gene>
<keyword evidence="6" id="KW-1185">Reference proteome</keyword>
<evidence type="ECO:0000256" key="2">
    <source>
        <dbReference type="SAM" id="Phobius"/>
    </source>
</evidence>
<dbReference type="PROSITE" id="PS51767">
    <property type="entry name" value="PEPTIDASE_A1"/>
    <property type="match status" value="1"/>
</dbReference>
<dbReference type="InterPro" id="IPR001461">
    <property type="entry name" value="Aspartic_peptidase_A1"/>
</dbReference>
<reference evidence="5 6" key="1">
    <citation type="submission" date="2020-03" db="EMBL/GenBank/DDBJ databases">
        <title>Draft Genome Sequence of Cudoniella acicularis.</title>
        <authorList>
            <person name="Buettner E."/>
            <person name="Kellner H."/>
        </authorList>
    </citation>
    <scope>NUCLEOTIDE SEQUENCE [LARGE SCALE GENOMIC DNA]</scope>
    <source>
        <strain evidence="5 6">DSM 108380</strain>
    </source>
</reference>
<dbReference type="GO" id="GO:0004190">
    <property type="term" value="F:aspartic-type endopeptidase activity"/>
    <property type="evidence" value="ECO:0007669"/>
    <property type="project" value="InterPro"/>
</dbReference>
<dbReference type="Gene3D" id="2.40.70.10">
    <property type="entry name" value="Acid Proteases"/>
    <property type="match status" value="2"/>
</dbReference>
<evidence type="ECO:0000313" key="6">
    <source>
        <dbReference type="Proteomes" id="UP000566819"/>
    </source>
</evidence>
<dbReference type="PRINTS" id="PR00792">
    <property type="entry name" value="PEPSIN"/>
</dbReference>
<dbReference type="GO" id="GO:0000324">
    <property type="term" value="C:fungal-type vacuole"/>
    <property type="evidence" value="ECO:0007669"/>
    <property type="project" value="TreeGrafter"/>
</dbReference>
<organism evidence="5 6">
    <name type="scientific">Cudoniella acicularis</name>
    <dbReference type="NCBI Taxonomy" id="354080"/>
    <lineage>
        <taxon>Eukaryota</taxon>
        <taxon>Fungi</taxon>
        <taxon>Dikarya</taxon>
        <taxon>Ascomycota</taxon>
        <taxon>Pezizomycotina</taxon>
        <taxon>Leotiomycetes</taxon>
        <taxon>Helotiales</taxon>
        <taxon>Tricladiaceae</taxon>
        <taxon>Cudoniella</taxon>
    </lineage>
</organism>
<keyword evidence="3" id="KW-0732">Signal</keyword>
<dbReference type="GO" id="GO:0006508">
    <property type="term" value="P:proteolysis"/>
    <property type="evidence" value="ECO:0007669"/>
    <property type="project" value="InterPro"/>
</dbReference>
<dbReference type="Proteomes" id="UP000566819">
    <property type="component" value="Unassembled WGS sequence"/>
</dbReference>